<comment type="caution">
    <text evidence="1">The sequence shown here is derived from an EMBL/GenBank/DDBJ whole genome shotgun (WGS) entry which is preliminary data.</text>
</comment>
<dbReference type="Proteomes" id="UP000327468">
    <property type="component" value="Chromosome 11"/>
</dbReference>
<organism evidence="1 2">
    <name type="scientific">Pangasianodon hypophthalmus</name>
    <name type="common">Striped catfish</name>
    <name type="synonym">Helicophagus hypophthalmus</name>
    <dbReference type="NCBI Taxonomy" id="310915"/>
    <lineage>
        <taxon>Eukaryota</taxon>
        <taxon>Metazoa</taxon>
        <taxon>Chordata</taxon>
        <taxon>Craniata</taxon>
        <taxon>Vertebrata</taxon>
        <taxon>Euteleostomi</taxon>
        <taxon>Actinopterygii</taxon>
        <taxon>Neopterygii</taxon>
        <taxon>Teleostei</taxon>
        <taxon>Ostariophysi</taxon>
        <taxon>Siluriformes</taxon>
        <taxon>Pangasiidae</taxon>
        <taxon>Pangasianodon</taxon>
    </lineage>
</organism>
<accession>A0A5N5MWA5</accession>
<dbReference type="AlphaFoldDB" id="A0A5N5MWA5"/>
<evidence type="ECO:0000313" key="2">
    <source>
        <dbReference type="Proteomes" id="UP000327468"/>
    </source>
</evidence>
<keyword evidence="2" id="KW-1185">Reference proteome</keyword>
<proteinExistence type="predicted"/>
<dbReference type="EMBL" id="VFJC01000012">
    <property type="protein sequence ID" value="KAB5559430.1"/>
    <property type="molecule type" value="Genomic_DNA"/>
</dbReference>
<protein>
    <submittedName>
        <fullName evidence="1">Uncharacterized protein</fullName>
    </submittedName>
</protein>
<evidence type="ECO:0000313" key="1">
    <source>
        <dbReference type="EMBL" id="KAB5559430.1"/>
    </source>
</evidence>
<sequence>MFQFISKVFSGVEVRALCRTLEFFHSKLVRPCLHRARFAHRHTVMLKQERTFPKCSCKFGSIQLSKMSLYAVALRLPFTGTTGPKSFKKNSSRPLSLCHQTSLLALCVSGRWCSSGIHQTQIHPSDCQIAKRDSSLQGTCFHCSRIQQCCFTPLQLTLDIVHSDLRLGCSCSAMETHFMKLLIHSSCVDVASRGSLELCSE</sequence>
<name>A0A5N5MWA5_PANHP</name>
<gene>
    <name evidence="1" type="ORF">PHYPO_G00028930</name>
</gene>
<reference evidence="1 2" key="1">
    <citation type="submission" date="2019-06" db="EMBL/GenBank/DDBJ databases">
        <title>A chromosome-scale genome assembly of the striped catfish, Pangasianodon hypophthalmus.</title>
        <authorList>
            <person name="Wen M."/>
            <person name="Zahm M."/>
            <person name="Roques C."/>
            <person name="Cabau C."/>
            <person name="Klopp C."/>
            <person name="Donnadieu C."/>
            <person name="Jouanno E."/>
            <person name="Avarre J.-C."/>
            <person name="Campet M."/>
            <person name="Ha T.T.T."/>
            <person name="Dugue R."/>
            <person name="Lampietro C."/>
            <person name="Louis A."/>
            <person name="Herpin A."/>
            <person name="Echchiki A."/>
            <person name="Berthelot C."/>
            <person name="Parey E."/>
            <person name="Roest-Crollius H."/>
            <person name="Braasch I."/>
            <person name="Postlethwait J."/>
            <person name="Bobe J."/>
            <person name="Montfort J."/>
            <person name="Bouchez O."/>
            <person name="Begum T."/>
            <person name="Schartl M."/>
            <person name="Guiguen Y."/>
        </authorList>
    </citation>
    <scope>NUCLEOTIDE SEQUENCE [LARGE SCALE GENOMIC DNA]</scope>
    <source>
        <strain evidence="1 2">Indonesia</strain>
        <tissue evidence="1">Blood</tissue>
    </source>
</reference>